<name>A0A975X5Z9_9BURK</name>
<evidence type="ECO:0000313" key="1">
    <source>
        <dbReference type="EMBL" id="SOY57753.1"/>
    </source>
</evidence>
<proteinExistence type="predicted"/>
<comment type="caution">
    <text evidence="1">The sequence shown here is derived from an EMBL/GenBank/DDBJ whole genome shotgun (WGS) entry which is preliminary data.</text>
</comment>
<dbReference type="Proteomes" id="UP000256780">
    <property type="component" value="Chromosome CBM2587_b"/>
</dbReference>
<organism evidence="1 2">
    <name type="scientific">Cupriavidus taiwanensis</name>
    <dbReference type="NCBI Taxonomy" id="164546"/>
    <lineage>
        <taxon>Bacteria</taxon>
        <taxon>Pseudomonadati</taxon>
        <taxon>Pseudomonadota</taxon>
        <taxon>Betaproteobacteria</taxon>
        <taxon>Burkholderiales</taxon>
        <taxon>Burkholderiaceae</taxon>
        <taxon>Cupriavidus</taxon>
    </lineage>
</organism>
<gene>
    <name evidence="1" type="ORF">CBM2587_B10124</name>
</gene>
<accession>A0A975X5Z9</accession>
<reference evidence="1 2" key="1">
    <citation type="submission" date="2018-01" db="EMBL/GenBank/DDBJ databases">
        <authorList>
            <person name="Clerissi C."/>
        </authorList>
    </citation>
    <scope>NUCLEOTIDE SEQUENCE [LARGE SCALE GENOMIC DNA]</scope>
    <source>
        <strain evidence="1">Cupriavidus sp. LMG 19464</strain>
    </source>
</reference>
<evidence type="ECO:0000313" key="2">
    <source>
        <dbReference type="Proteomes" id="UP000256780"/>
    </source>
</evidence>
<dbReference type="AlphaFoldDB" id="A0A975X5Z9"/>
<sequence length="56" mass="5999">MVDLHGAFLAGFLWHYGRAGEFFRAPGPDSLRGGCGGIFARGLPRIASLFSHGYST</sequence>
<protein>
    <submittedName>
        <fullName evidence="1">Uncharacterized protein</fullName>
    </submittedName>
</protein>
<dbReference type="EMBL" id="OFSQ01000029">
    <property type="protein sequence ID" value="SOY57753.1"/>
    <property type="molecule type" value="Genomic_DNA"/>
</dbReference>